<keyword evidence="2" id="KW-1185">Reference proteome</keyword>
<gene>
    <name evidence="1" type="ORF">ACFQNJ_18985</name>
</gene>
<evidence type="ECO:0000313" key="1">
    <source>
        <dbReference type="EMBL" id="MFC7436594.1"/>
    </source>
</evidence>
<sequence>MAALYQLAVLGSPTDAQISELEEIVGTAVGMFNLRLGHEVGWEVRPEAFNPDQQRSSAAVFFGGDNPPLANVAKLLEC</sequence>
<dbReference type="EMBL" id="JBHTBX010000023">
    <property type="protein sequence ID" value="MFC7436594.1"/>
    <property type="molecule type" value="Genomic_DNA"/>
</dbReference>
<dbReference type="Proteomes" id="UP001596495">
    <property type="component" value="Unassembled WGS sequence"/>
</dbReference>
<organism evidence="1 2">
    <name type="scientific">Hydrogenophaga bisanensis</name>
    <dbReference type="NCBI Taxonomy" id="439611"/>
    <lineage>
        <taxon>Bacteria</taxon>
        <taxon>Pseudomonadati</taxon>
        <taxon>Pseudomonadota</taxon>
        <taxon>Betaproteobacteria</taxon>
        <taxon>Burkholderiales</taxon>
        <taxon>Comamonadaceae</taxon>
        <taxon>Hydrogenophaga</taxon>
    </lineage>
</organism>
<accession>A0ABW2RF03</accession>
<dbReference type="RefSeq" id="WP_382260289.1">
    <property type="nucleotide sequence ID" value="NZ_JBHTBX010000023.1"/>
</dbReference>
<evidence type="ECO:0000313" key="2">
    <source>
        <dbReference type="Proteomes" id="UP001596495"/>
    </source>
</evidence>
<comment type="caution">
    <text evidence="1">The sequence shown here is derived from an EMBL/GenBank/DDBJ whole genome shotgun (WGS) entry which is preliminary data.</text>
</comment>
<proteinExistence type="predicted"/>
<protein>
    <submittedName>
        <fullName evidence="1">Uncharacterized protein</fullName>
    </submittedName>
</protein>
<reference evidence="2" key="1">
    <citation type="journal article" date="2019" name="Int. J. Syst. Evol. Microbiol.">
        <title>The Global Catalogue of Microorganisms (GCM) 10K type strain sequencing project: providing services to taxonomists for standard genome sequencing and annotation.</title>
        <authorList>
            <consortium name="The Broad Institute Genomics Platform"/>
            <consortium name="The Broad Institute Genome Sequencing Center for Infectious Disease"/>
            <person name="Wu L."/>
            <person name="Ma J."/>
        </authorList>
    </citation>
    <scope>NUCLEOTIDE SEQUENCE [LARGE SCALE GENOMIC DNA]</scope>
    <source>
        <strain evidence="2">CCUG 54518</strain>
    </source>
</reference>
<name>A0ABW2RF03_9BURK</name>